<evidence type="ECO:0000259" key="3">
    <source>
        <dbReference type="Pfam" id="PF25137"/>
    </source>
</evidence>
<dbReference type="InterPro" id="IPR001670">
    <property type="entry name" value="ADH_Fe/GldA"/>
</dbReference>
<dbReference type="EMBL" id="FQZL01000005">
    <property type="protein sequence ID" value="SHI56448.1"/>
    <property type="molecule type" value="Genomic_DNA"/>
</dbReference>
<dbReference type="CDD" id="cd08551">
    <property type="entry name" value="Fe-ADH"/>
    <property type="match status" value="1"/>
</dbReference>
<accession>A0A1M6C6W3</accession>
<dbReference type="FunFam" id="1.20.1090.10:FF:000001">
    <property type="entry name" value="Aldehyde-alcohol dehydrogenase"/>
    <property type="match status" value="1"/>
</dbReference>
<evidence type="ECO:0000256" key="1">
    <source>
        <dbReference type="ARBA" id="ARBA00023002"/>
    </source>
</evidence>
<dbReference type="FunFam" id="3.40.50.1970:FF:000003">
    <property type="entry name" value="Alcohol dehydrogenase, iron-containing"/>
    <property type="match status" value="1"/>
</dbReference>
<reference evidence="4 5" key="1">
    <citation type="submission" date="2016-11" db="EMBL/GenBank/DDBJ databases">
        <authorList>
            <person name="Jaros S."/>
            <person name="Januszkiewicz K."/>
            <person name="Wedrychowicz H."/>
        </authorList>
    </citation>
    <scope>NUCLEOTIDE SEQUENCE [LARGE SCALE GENOMIC DNA]</scope>
    <source>
        <strain evidence="4 5">DSM 17477</strain>
    </source>
</reference>
<dbReference type="Proteomes" id="UP000184052">
    <property type="component" value="Unassembled WGS sequence"/>
</dbReference>
<dbReference type="GO" id="GO:0046872">
    <property type="term" value="F:metal ion binding"/>
    <property type="evidence" value="ECO:0007669"/>
    <property type="project" value="InterPro"/>
</dbReference>
<protein>
    <submittedName>
        <fullName evidence="4">Alcohol dehydrogenase, class IV</fullName>
    </submittedName>
</protein>
<evidence type="ECO:0000259" key="2">
    <source>
        <dbReference type="Pfam" id="PF00465"/>
    </source>
</evidence>
<dbReference type="STRING" id="1121476.SAMN02745751_00594"/>
<dbReference type="Pfam" id="PF25137">
    <property type="entry name" value="ADH_Fe_C"/>
    <property type="match status" value="1"/>
</dbReference>
<dbReference type="PANTHER" id="PTHR11496">
    <property type="entry name" value="ALCOHOL DEHYDROGENASE"/>
    <property type="match status" value="1"/>
</dbReference>
<dbReference type="GO" id="GO:0004022">
    <property type="term" value="F:alcohol dehydrogenase (NAD+) activity"/>
    <property type="evidence" value="ECO:0007669"/>
    <property type="project" value="UniProtKB-ARBA"/>
</dbReference>
<dbReference type="Gene3D" id="3.40.50.1970">
    <property type="match status" value="1"/>
</dbReference>
<keyword evidence="5" id="KW-1185">Reference proteome</keyword>
<keyword evidence="1" id="KW-0560">Oxidoreductase</keyword>
<feature type="domain" description="Alcohol dehydrogenase iron-type/glycerol dehydrogenase GldA" evidence="2">
    <location>
        <begin position="9"/>
        <end position="175"/>
    </location>
</feature>
<dbReference type="AlphaFoldDB" id="A0A1M6C6W3"/>
<dbReference type="PROSITE" id="PS00913">
    <property type="entry name" value="ADH_IRON_1"/>
    <property type="match status" value="1"/>
</dbReference>
<name>A0A1M6C6W3_9FIRM</name>
<dbReference type="InterPro" id="IPR039697">
    <property type="entry name" value="Alcohol_dehydrogenase_Fe"/>
</dbReference>
<organism evidence="4 5">
    <name type="scientific">Dethiosulfatibacter aminovorans DSM 17477</name>
    <dbReference type="NCBI Taxonomy" id="1121476"/>
    <lineage>
        <taxon>Bacteria</taxon>
        <taxon>Bacillati</taxon>
        <taxon>Bacillota</taxon>
        <taxon>Tissierellia</taxon>
        <taxon>Dethiosulfatibacter</taxon>
    </lineage>
</organism>
<dbReference type="PANTHER" id="PTHR11496:SF83">
    <property type="entry name" value="HYDROXYACID-OXOACID TRANSHYDROGENASE, MITOCHONDRIAL"/>
    <property type="match status" value="1"/>
</dbReference>
<dbReference type="InterPro" id="IPR056798">
    <property type="entry name" value="ADH_Fe_C"/>
</dbReference>
<evidence type="ECO:0000313" key="4">
    <source>
        <dbReference type="EMBL" id="SHI56448.1"/>
    </source>
</evidence>
<gene>
    <name evidence="4" type="ORF">SAMN02745751_00594</name>
</gene>
<dbReference type="Gene3D" id="1.20.1090.10">
    <property type="entry name" value="Dehydroquinate synthase-like - alpha domain"/>
    <property type="match status" value="1"/>
</dbReference>
<feature type="domain" description="Fe-containing alcohol dehydrogenase-like C-terminal" evidence="3">
    <location>
        <begin position="188"/>
        <end position="381"/>
    </location>
</feature>
<evidence type="ECO:0000313" key="5">
    <source>
        <dbReference type="Proteomes" id="UP000184052"/>
    </source>
</evidence>
<sequence length="384" mass="41635">MKRYKLKSPGIVYSGSDSLDNIREILKYGVEKVAVFSDKSIIKAGLVDLVLAKLDDAGIKYEVIDDLPAEPSCDQAQAVVDTFKETEADLIVAVGGGSVMDIAKLASVLSTDDYNVRDLLENPGLAKKQVRTLMIPTTAGTGSEATPNSIVLVPEKELKVGIVSEEMIADYVILDAVTIKNLPRTIAASTGVDALAHAIECYTSKKANPFSDMYALESLALILGNIEKACDDPEAVEAKEAMMVASFYAGVAIAAAGTTAVHALSYPLGGKYHIPHGVSNAMMLVPVMRFNEPMCRSRFAAVYDRVKPGDNKVTEEEKSEWLVNRLGEIVENLEIPTKLSSYGVPKEDLEVLVSSGMEVKRLLDNNMREIKAEDARALYLQLMQ</sequence>
<dbReference type="Pfam" id="PF00465">
    <property type="entry name" value="Fe-ADH"/>
    <property type="match status" value="1"/>
</dbReference>
<dbReference type="SUPFAM" id="SSF56796">
    <property type="entry name" value="Dehydroquinate synthase-like"/>
    <property type="match status" value="1"/>
</dbReference>
<proteinExistence type="predicted"/>
<dbReference type="InterPro" id="IPR018211">
    <property type="entry name" value="ADH_Fe_CS"/>
</dbReference>